<dbReference type="GO" id="GO:0004222">
    <property type="term" value="F:metalloendopeptidase activity"/>
    <property type="evidence" value="ECO:0007669"/>
    <property type="project" value="InterPro"/>
</dbReference>
<feature type="active site" evidence="8">
    <location>
        <position position="133"/>
    </location>
</feature>
<keyword evidence="7 8" id="KW-0482">Metalloprotease</keyword>
<keyword evidence="3 8" id="KW-0732">Signal</keyword>
<evidence type="ECO:0000256" key="7">
    <source>
        <dbReference type="ARBA" id="ARBA00023049"/>
    </source>
</evidence>
<dbReference type="InterPro" id="IPR030873">
    <property type="entry name" value="Protease_BepA"/>
</dbReference>
<keyword evidence="6 8" id="KW-0862">Zinc</keyword>
<dbReference type="Gene3D" id="1.25.40.10">
    <property type="entry name" value="Tetratricopeptide repeat domain"/>
    <property type="match status" value="1"/>
</dbReference>
<dbReference type="InterPro" id="IPR051156">
    <property type="entry name" value="Mito/Outer_Membr_Metalloprot"/>
</dbReference>
<feature type="active site" description="Proton donor" evidence="8">
    <location>
        <position position="206"/>
    </location>
</feature>
<evidence type="ECO:0000256" key="6">
    <source>
        <dbReference type="ARBA" id="ARBA00022833"/>
    </source>
</evidence>
<reference evidence="10 11" key="1">
    <citation type="submission" date="2020-08" db="EMBL/GenBank/DDBJ databases">
        <title>Genomic Encyclopedia of Type Strains, Phase IV (KMG-IV): sequencing the most valuable type-strain genomes for metagenomic binning, comparative biology and taxonomic classification.</title>
        <authorList>
            <person name="Goeker M."/>
        </authorList>
    </citation>
    <scope>NUCLEOTIDE SEQUENCE [LARGE SCALE GENOMIC DNA]</scope>
    <source>
        <strain evidence="10 11">DSM 25897</strain>
    </source>
</reference>
<dbReference type="SUPFAM" id="SSF48452">
    <property type="entry name" value="TPR-like"/>
    <property type="match status" value="1"/>
</dbReference>
<evidence type="ECO:0000256" key="1">
    <source>
        <dbReference type="ARBA" id="ARBA00022670"/>
    </source>
</evidence>
<evidence type="ECO:0000313" key="10">
    <source>
        <dbReference type="EMBL" id="MBB5016317.1"/>
    </source>
</evidence>
<feature type="binding site" evidence="8">
    <location>
        <position position="136"/>
    </location>
    <ligand>
        <name>Zn(2+)</name>
        <dbReference type="ChEBI" id="CHEBI:29105"/>
        <note>catalytic</note>
    </ligand>
</feature>
<keyword evidence="11" id="KW-1185">Reference proteome</keyword>
<protein>
    <recommendedName>
        <fullName evidence="8">Putative beta-barrel assembly-enhancing protease</fullName>
        <ecNumber evidence="8">3.4.-.-</ecNumber>
    </recommendedName>
</protein>
<dbReference type="AlphaFoldDB" id="A0A7W7Y1D4"/>
<evidence type="ECO:0000256" key="8">
    <source>
        <dbReference type="HAMAP-Rule" id="MF_00997"/>
    </source>
</evidence>
<dbReference type="HAMAP" id="MF_00997">
    <property type="entry name" value="Protease_BepA"/>
    <property type="match status" value="1"/>
</dbReference>
<evidence type="ECO:0000256" key="4">
    <source>
        <dbReference type="ARBA" id="ARBA00022764"/>
    </source>
</evidence>
<keyword evidence="4 8" id="KW-0574">Periplasm</keyword>
<keyword evidence="1 8" id="KW-0645">Protease</keyword>
<comment type="function">
    <text evidence="8">Functions as both a chaperone and a metalloprotease. Maintains the integrity of the outer membrane by promoting either the assembly or the elimination of outer membrane proteins, depending on their folding state.</text>
</comment>
<dbReference type="PANTHER" id="PTHR22726">
    <property type="entry name" value="METALLOENDOPEPTIDASE OMA1"/>
    <property type="match status" value="1"/>
</dbReference>
<feature type="binding site" evidence="8">
    <location>
        <position position="132"/>
    </location>
    <ligand>
        <name>Zn(2+)</name>
        <dbReference type="ChEBI" id="CHEBI:29105"/>
        <note>catalytic</note>
    </ligand>
</feature>
<evidence type="ECO:0000256" key="2">
    <source>
        <dbReference type="ARBA" id="ARBA00022723"/>
    </source>
</evidence>
<dbReference type="InterPro" id="IPR011990">
    <property type="entry name" value="TPR-like_helical_dom_sf"/>
</dbReference>
<evidence type="ECO:0000256" key="3">
    <source>
        <dbReference type="ARBA" id="ARBA00022729"/>
    </source>
</evidence>
<dbReference type="EMBL" id="JACHHX010000017">
    <property type="protein sequence ID" value="MBB5016317.1"/>
    <property type="molecule type" value="Genomic_DNA"/>
</dbReference>
<dbReference type="GO" id="GO:0008270">
    <property type="term" value="F:zinc ion binding"/>
    <property type="evidence" value="ECO:0007669"/>
    <property type="project" value="UniProtKB-UniRule"/>
</dbReference>
<comment type="similarity">
    <text evidence="8">Belongs to the peptidase M48 family. BepA subfamily.</text>
</comment>
<dbReference type="GO" id="GO:0051603">
    <property type="term" value="P:proteolysis involved in protein catabolic process"/>
    <property type="evidence" value="ECO:0007669"/>
    <property type="project" value="TreeGrafter"/>
</dbReference>
<gene>
    <name evidence="10" type="ORF">HNQ58_002230</name>
</gene>
<dbReference type="Pfam" id="PF01435">
    <property type="entry name" value="Peptidase_M48"/>
    <property type="match status" value="1"/>
</dbReference>
<proteinExistence type="inferred from homology"/>
<dbReference type="InterPro" id="IPR001915">
    <property type="entry name" value="Peptidase_M48"/>
</dbReference>
<dbReference type="Gene3D" id="3.30.2010.10">
    <property type="entry name" value="Metalloproteases ('zincins'), catalytic domain"/>
    <property type="match status" value="1"/>
</dbReference>
<comment type="cofactor">
    <cofactor evidence="8">
        <name>Zn(2+)</name>
        <dbReference type="ChEBI" id="CHEBI:29105"/>
    </cofactor>
    <text evidence="8">Binds 1 zinc ion per subunit.</text>
</comment>
<dbReference type="Pfam" id="PF14559">
    <property type="entry name" value="TPR_19"/>
    <property type="match status" value="1"/>
</dbReference>
<comment type="subcellular location">
    <subcellularLocation>
        <location evidence="8">Periplasm</location>
    </subcellularLocation>
</comment>
<comment type="caution">
    <text evidence="10">The sequence shown here is derived from an EMBL/GenBank/DDBJ whole genome shotgun (WGS) entry which is preliminary data.</text>
</comment>
<evidence type="ECO:0000313" key="11">
    <source>
        <dbReference type="Proteomes" id="UP000519004"/>
    </source>
</evidence>
<dbReference type="GO" id="GO:0042597">
    <property type="term" value="C:periplasmic space"/>
    <property type="evidence" value="ECO:0007669"/>
    <property type="project" value="UniProtKB-SubCell"/>
</dbReference>
<feature type="domain" description="Peptidase M48" evidence="9">
    <location>
        <begin position="67"/>
        <end position="263"/>
    </location>
</feature>
<dbReference type="EC" id="3.4.-.-" evidence="8"/>
<sequence>MRTRLPLALAIALTLGVTTPVRGQGMANLPDIGSSAGELISPAREAQYGAMYLRELRRHGYVLDDPLVDDWLQAMAFRLVAASERPGNDYTFFMLRSRQINAFATLGGYIGTNAGLVLTAESEDEVAAVLAHEIAHVTQRHIVRSVERAQKDTLPIMLGMLAAVIAAQSSGSSSSDNAAQAAIAGGMGLMQQRQINYTRANEHEADRLGIHTLARAGYDPGAMAVFFGRLQRSYRAVGYEGYIPDYLRTHPVTTTRISEARDRAARYQTTSGGSVCVMENDGRVVECVRSVAQGGSASIAHRNPLLPEHLSRSRLDPGAVGEPGLFDWARERLRVMSAESGAAAVAEYQRLIEGGAALSDAQRYGLGLARLRANQGKAAMAELMPLVDRHPANYWAALALAEAEFRAGRIDAARTRFDAIQASLPNSRAVALNYARVLGEIGTPEAGRRAQEVLRPLLPHAAEDYAFQQIFARASELAGDLVRAGEAHAKAAFLSGRAEDALNQLEALKRREDLDYIQRARIDARIAALTPIVLEMRRQGIGPGRG</sequence>
<evidence type="ECO:0000259" key="9">
    <source>
        <dbReference type="Pfam" id="PF01435"/>
    </source>
</evidence>
<feature type="binding site" evidence="8">
    <location>
        <position position="202"/>
    </location>
    <ligand>
        <name>Zn(2+)</name>
        <dbReference type="ChEBI" id="CHEBI:29105"/>
        <note>catalytic</note>
    </ligand>
</feature>
<evidence type="ECO:0000256" key="5">
    <source>
        <dbReference type="ARBA" id="ARBA00022801"/>
    </source>
</evidence>
<accession>A0A7W7Y1D4</accession>
<dbReference type="GO" id="GO:0016020">
    <property type="term" value="C:membrane"/>
    <property type="evidence" value="ECO:0007669"/>
    <property type="project" value="InterPro"/>
</dbReference>
<dbReference type="Proteomes" id="UP000519004">
    <property type="component" value="Unassembled WGS sequence"/>
</dbReference>
<keyword evidence="5 8" id="KW-0378">Hydrolase</keyword>
<dbReference type="PANTHER" id="PTHR22726:SF1">
    <property type="entry name" value="METALLOENDOPEPTIDASE OMA1, MITOCHONDRIAL"/>
    <property type="match status" value="1"/>
</dbReference>
<name>A0A7W7Y1D4_9GAMM</name>
<keyword evidence="2 8" id="KW-0479">Metal-binding</keyword>
<organism evidence="10 11">
    <name type="scientific">Rehaibacterium terrae</name>
    <dbReference type="NCBI Taxonomy" id="1341696"/>
    <lineage>
        <taxon>Bacteria</taxon>
        <taxon>Pseudomonadati</taxon>
        <taxon>Pseudomonadota</taxon>
        <taxon>Gammaproteobacteria</taxon>
        <taxon>Lysobacterales</taxon>
        <taxon>Lysobacteraceae</taxon>
        <taxon>Rehaibacterium</taxon>
    </lineage>
</organism>